<dbReference type="CDD" id="cd00570">
    <property type="entry name" value="GST_N_family"/>
    <property type="match status" value="1"/>
</dbReference>
<evidence type="ECO:0000313" key="2">
    <source>
        <dbReference type="EMBL" id="MDA0184161.1"/>
    </source>
</evidence>
<accession>A0A9X3SC11</accession>
<dbReference type="SUPFAM" id="SSF52833">
    <property type="entry name" value="Thioredoxin-like"/>
    <property type="match status" value="1"/>
</dbReference>
<keyword evidence="3" id="KW-1185">Reference proteome</keyword>
<dbReference type="Pfam" id="PF13417">
    <property type="entry name" value="GST_N_3"/>
    <property type="match status" value="1"/>
</dbReference>
<dbReference type="Proteomes" id="UP001147653">
    <property type="component" value="Unassembled WGS sequence"/>
</dbReference>
<dbReference type="EMBL" id="JAPDDP010000069">
    <property type="protein sequence ID" value="MDA0184161.1"/>
    <property type="molecule type" value="Genomic_DNA"/>
</dbReference>
<dbReference type="InterPro" id="IPR004045">
    <property type="entry name" value="Glutathione_S-Trfase_N"/>
</dbReference>
<gene>
    <name evidence="2" type="ORF">OJ997_27880</name>
</gene>
<evidence type="ECO:0000313" key="3">
    <source>
        <dbReference type="Proteomes" id="UP001147653"/>
    </source>
</evidence>
<organism evidence="2 3">
    <name type="scientific">Solirubrobacter phytolaccae</name>
    <dbReference type="NCBI Taxonomy" id="1404360"/>
    <lineage>
        <taxon>Bacteria</taxon>
        <taxon>Bacillati</taxon>
        <taxon>Actinomycetota</taxon>
        <taxon>Thermoleophilia</taxon>
        <taxon>Solirubrobacterales</taxon>
        <taxon>Solirubrobacteraceae</taxon>
        <taxon>Solirubrobacter</taxon>
    </lineage>
</organism>
<dbReference type="InterPro" id="IPR036249">
    <property type="entry name" value="Thioredoxin-like_sf"/>
</dbReference>
<proteinExistence type="predicted"/>
<protein>
    <submittedName>
        <fullName evidence="2">Glutathione S-transferase N-terminal domain-containing protein</fullName>
    </submittedName>
</protein>
<sequence length="118" mass="13739">MTLVLHEHPFAAYCWKPLIAFYDRGVPFERVNIGGDEDRARLTELWPTGNIPVLVDSLRPEHGRDPYGVDEARATLDRAYPILEAHERLEARPSVKRVIDEARFFREFFPLGWPDHVK</sequence>
<comment type="caution">
    <text evidence="2">The sequence shown here is derived from an EMBL/GenBank/DDBJ whole genome shotgun (WGS) entry which is preliminary data.</text>
</comment>
<dbReference type="Gene3D" id="3.40.30.10">
    <property type="entry name" value="Glutaredoxin"/>
    <property type="match status" value="1"/>
</dbReference>
<name>A0A9X3SC11_9ACTN</name>
<evidence type="ECO:0000259" key="1">
    <source>
        <dbReference type="PROSITE" id="PS50404"/>
    </source>
</evidence>
<dbReference type="RefSeq" id="WP_270028579.1">
    <property type="nucleotide sequence ID" value="NZ_JAPDDP010000069.1"/>
</dbReference>
<reference evidence="2" key="1">
    <citation type="submission" date="2022-10" db="EMBL/GenBank/DDBJ databases">
        <title>The WGS of Solirubrobacter phytolaccae KCTC 29190.</title>
        <authorList>
            <person name="Jiang Z."/>
        </authorList>
    </citation>
    <scope>NUCLEOTIDE SEQUENCE</scope>
    <source>
        <strain evidence="2">KCTC 29190</strain>
    </source>
</reference>
<feature type="domain" description="GST N-terminal" evidence="1">
    <location>
        <begin position="1"/>
        <end position="94"/>
    </location>
</feature>
<dbReference type="AlphaFoldDB" id="A0A9X3SC11"/>
<dbReference type="PROSITE" id="PS50404">
    <property type="entry name" value="GST_NTER"/>
    <property type="match status" value="1"/>
</dbReference>